<dbReference type="Gene3D" id="3.20.70.20">
    <property type="match status" value="1"/>
</dbReference>
<feature type="non-terminal residue" evidence="2">
    <location>
        <position position="1"/>
    </location>
</feature>
<name>X1AH50_9ZZZZ</name>
<sequence length="425" mass="48234">IRFAKAMYYLLTNMTIKIWEDEFVVGNRCTKFVGTPLYPEVRVDTIELDINLYNNRETQRLLLSDDDKQIIIEEIIPYWKNEEETTKSRFDSYLSPELTNLMLNLLYIVDTNITNGTGHFFPGHQNVLKLGFNGLIQKAREKMKEFSKDQKKMDFLESVIIVLDGSKEFIQRFSILATKLAEKESNRNRKKELYEIAEVCSNISGNPPSSFKEALQLMYFTHVIAGLEDGGFAISIGRIDQVLYPFYFEDKKKGVITDEEVQFLIECFYLKLSTLWNYVLHKGIIAAEGPPLTANLTIGGVDESGSDATNQLSYLFLDSYKKLKTVQPTFSVRIHDKSPDDLLVKTGEAIKSGASIALFNDIVMIPGLNNLGYTLEDARGYAPIGCVEPTHTYKSFGCTNATQLNIVKCLELTLNNGTDMFTRRA</sequence>
<proteinExistence type="predicted"/>
<dbReference type="Pfam" id="PF02901">
    <property type="entry name" value="PFL-like"/>
    <property type="match status" value="1"/>
</dbReference>
<protein>
    <recommendedName>
        <fullName evidence="1">PFL domain-containing protein</fullName>
    </recommendedName>
</protein>
<dbReference type="GO" id="GO:0005829">
    <property type="term" value="C:cytosol"/>
    <property type="evidence" value="ECO:0007669"/>
    <property type="project" value="TreeGrafter"/>
</dbReference>
<reference evidence="2" key="1">
    <citation type="journal article" date="2014" name="Front. Microbiol.">
        <title>High frequency of phylogenetically diverse reductive dehalogenase-homologous genes in deep subseafloor sedimentary metagenomes.</title>
        <authorList>
            <person name="Kawai M."/>
            <person name="Futagami T."/>
            <person name="Toyoda A."/>
            <person name="Takaki Y."/>
            <person name="Nishi S."/>
            <person name="Hori S."/>
            <person name="Arai W."/>
            <person name="Tsubouchi T."/>
            <person name="Morono Y."/>
            <person name="Uchiyama I."/>
            <person name="Ito T."/>
            <person name="Fujiyama A."/>
            <person name="Inagaki F."/>
            <person name="Takami H."/>
        </authorList>
    </citation>
    <scope>NUCLEOTIDE SEQUENCE</scope>
    <source>
        <strain evidence="2">Expedition CK06-06</strain>
    </source>
</reference>
<organism evidence="2">
    <name type="scientific">marine sediment metagenome</name>
    <dbReference type="NCBI Taxonomy" id="412755"/>
    <lineage>
        <taxon>unclassified sequences</taxon>
        <taxon>metagenomes</taxon>
        <taxon>ecological metagenomes</taxon>
    </lineage>
</organism>
<dbReference type="PANTHER" id="PTHR43641:SF2">
    <property type="entry name" value="DEHYDRATASE YBIW-RELATED"/>
    <property type="match status" value="1"/>
</dbReference>
<feature type="non-terminal residue" evidence="2">
    <location>
        <position position="425"/>
    </location>
</feature>
<dbReference type="SUPFAM" id="SSF51998">
    <property type="entry name" value="PFL-like glycyl radical enzymes"/>
    <property type="match status" value="1"/>
</dbReference>
<dbReference type="EMBL" id="BART01008118">
    <property type="protein sequence ID" value="GAG69057.1"/>
    <property type="molecule type" value="Genomic_DNA"/>
</dbReference>
<dbReference type="AlphaFoldDB" id="X1AH50"/>
<evidence type="ECO:0000313" key="2">
    <source>
        <dbReference type="EMBL" id="GAG69057.1"/>
    </source>
</evidence>
<accession>X1AH50</accession>
<dbReference type="InterPro" id="IPR051215">
    <property type="entry name" value="GRE"/>
</dbReference>
<dbReference type="InterPro" id="IPR004184">
    <property type="entry name" value="PFL_dom"/>
</dbReference>
<feature type="domain" description="PFL" evidence="1">
    <location>
        <begin position="1"/>
        <end position="425"/>
    </location>
</feature>
<gene>
    <name evidence="2" type="ORF">S01H4_18331</name>
</gene>
<comment type="caution">
    <text evidence="2">The sequence shown here is derived from an EMBL/GenBank/DDBJ whole genome shotgun (WGS) entry which is preliminary data.</text>
</comment>
<dbReference type="PROSITE" id="PS51554">
    <property type="entry name" value="PFL"/>
    <property type="match status" value="1"/>
</dbReference>
<evidence type="ECO:0000259" key="1">
    <source>
        <dbReference type="PROSITE" id="PS51554"/>
    </source>
</evidence>
<dbReference type="PANTHER" id="PTHR43641">
    <property type="entry name" value="FORMATE ACETYLTRANSFERASE 3-RELATED"/>
    <property type="match status" value="1"/>
</dbReference>
<dbReference type="GO" id="GO:0003824">
    <property type="term" value="F:catalytic activity"/>
    <property type="evidence" value="ECO:0007669"/>
    <property type="project" value="InterPro"/>
</dbReference>